<sequence>MHRLLRNKTKMTNQEIEDRINSVSAYLVDGCYLIKLRALLFIEFPSRYNSISLKRPKVHNDLPIPTPYAFAIQQLGAVNAADLPRERMYVPVLLEVGHRFGIPTQRSWNSNAYAEAVEYARNLGMRFSIVDLNKKSGTVWWLL</sequence>
<proteinExistence type="predicted"/>
<dbReference type="Gramene" id="ONK54964">
    <property type="protein sequence ID" value="ONK54964"/>
    <property type="gene ID" value="A4U43_UnF9110"/>
</dbReference>
<dbReference type="OMA" id="PRERMYV"/>
<organism evidence="1 2">
    <name type="scientific">Asparagus officinalis</name>
    <name type="common">Garden asparagus</name>
    <dbReference type="NCBI Taxonomy" id="4686"/>
    <lineage>
        <taxon>Eukaryota</taxon>
        <taxon>Viridiplantae</taxon>
        <taxon>Streptophyta</taxon>
        <taxon>Embryophyta</taxon>
        <taxon>Tracheophyta</taxon>
        <taxon>Spermatophyta</taxon>
        <taxon>Magnoliopsida</taxon>
        <taxon>Liliopsida</taxon>
        <taxon>Asparagales</taxon>
        <taxon>Asparagaceae</taxon>
        <taxon>Asparagoideae</taxon>
        <taxon>Asparagus</taxon>
    </lineage>
</organism>
<accession>A0A1R3L5S6</accession>
<name>A0A1R3L5S6_ASPOF</name>
<evidence type="ECO:0000313" key="1">
    <source>
        <dbReference type="EMBL" id="ONK54964.1"/>
    </source>
</evidence>
<dbReference type="EMBL" id="KV863902">
    <property type="protein sequence ID" value="ONK54964.1"/>
    <property type="molecule type" value="Genomic_DNA"/>
</dbReference>
<dbReference type="Proteomes" id="UP000243459">
    <property type="component" value="Unassembled WGS sequence"/>
</dbReference>
<gene>
    <name evidence="1" type="ORF">A4U43_UnF9110</name>
</gene>
<dbReference type="AlphaFoldDB" id="A0A1R3L5S6"/>
<reference evidence="2" key="1">
    <citation type="journal article" date="2017" name="Nat. Commun.">
        <title>The asparagus genome sheds light on the origin and evolution of a young Y chromosome.</title>
        <authorList>
            <person name="Harkess A."/>
            <person name="Zhou J."/>
            <person name="Xu C."/>
            <person name="Bowers J.E."/>
            <person name="Van der Hulst R."/>
            <person name="Ayyampalayam S."/>
            <person name="Mercati F."/>
            <person name="Riccardi P."/>
            <person name="McKain M.R."/>
            <person name="Kakrana A."/>
            <person name="Tang H."/>
            <person name="Ray J."/>
            <person name="Groenendijk J."/>
            <person name="Arikit S."/>
            <person name="Mathioni S.M."/>
            <person name="Nakano M."/>
            <person name="Shan H."/>
            <person name="Telgmann-Rauber A."/>
            <person name="Kanno A."/>
            <person name="Yue Z."/>
            <person name="Chen H."/>
            <person name="Li W."/>
            <person name="Chen Y."/>
            <person name="Xu X."/>
            <person name="Zhang Y."/>
            <person name="Luo S."/>
            <person name="Chen H."/>
            <person name="Gao J."/>
            <person name="Mao Z."/>
            <person name="Pires J.C."/>
            <person name="Luo M."/>
            <person name="Kudrna D."/>
            <person name="Wing R.A."/>
            <person name="Meyers B.C."/>
            <person name="Yi K."/>
            <person name="Kong H."/>
            <person name="Lavrijsen P."/>
            <person name="Sunseri F."/>
            <person name="Falavigna A."/>
            <person name="Ye Y."/>
            <person name="Leebens-Mack J.H."/>
            <person name="Chen G."/>
        </authorList>
    </citation>
    <scope>NUCLEOTIDE SEQUENCE [LARGE SCALE GENOMIC DNA]</scope>
    <source>
        <strain evidence="2">cv. DH0086</strain>
    </source>
</reference>
<keyword evidence="2" id="KW-1185">Reference proteome</keyword>
<protein>
    <submittedName>
        <fullName evidence="1">Uncharacterized protein</fullName>
    </submittedName>
</protein>
<evidence type="ECO:0000313" key="2">
    <source>
        <dbReference type="Proteomes" id="UP000243459"/>
    </source>
</evidence>